<evidence type="ECO:0000313" key="1">
    <source>
        <dbReference type="EMBL" id="KAH7978170.1"/>
    </source>
</evidence>
<comment type="caution">
    <text evidence="1">The sequence shown here is derived from an EMBL/GenBank/DDBJ whole genome shotgun (WGS) entry which is preliminary data.</text>
</comment>
<protein>
    <submittedName>
        <fullName evidence="1">Uncharacterized protein</fullName>
    </submittedName>
</protein>
<evidence type="ECO:0000313" key="2">
    <source>
        <dbReference type="Proteomes" id="UP000821865"/>
    </source>
</evidence>
<dbReference type="EMBL" id="CM023470">
    <property type="protein sequence ID" value="KAH7978170.1"/>
    <property type="molecule type" value="Genomic_DNA"/>
</dbReference>
<organism evidence="1 2">
    <name type="scientific">Dermacentor silvarum</name>
    <name type="common">Tick</name>
    <dbReference type="NCBI Taxonomy" id="543639"/>
    <lineage>
        <taxon>Eukaryota</taxon>
        <taxon>Metazoa</taxon>
        <taxon>Ecdysozoa</taxon>
        <taxon>Arthropoda</taxon>
        <taxon>Chelicerata</taxon>
        <taxon>Arachnida</taxon>
        <taxon>Acari</taxon>
        <taxon>Parasitiformes</taxon>
        <taxon>Ixodida</taxon>
        <taxon>Ixodoidea</taxon>
        <taxon>Ixodidae</taxon>
        <taxon>Rhipicephalinae</taxon>
        <taxon>Dermacentor</taxon>
    </lineage>
</organism>
<keyword evidence="2" id="KW-1185">Reference proteome</keyword>
<name>A0ACB8DV34_DERSI</name>
<dbReference type="Proteomes" id="UP000821865">
    <property type="component" value="Chromosome 1"/>
</dbReference>
<sequence>MGSHRNVWPVKPGEPDKEFRGVIFTWISTLQEDPIAAPFLQGFNAGLLLRPGTPQYLRFLTGLSTFVLQDRLKDQIELAVDFSHEALPKNVIKFTIQENKSRFVTLHKQLNEIEADYAEQERHFRELLSNFNLTLNTLRVEAESRISDESFERLTKVHKGLLEQKEMISTRMEQIEEHCSQLLLKD</sequence>
<reference evidence="1" key="1">
    <citation type="submission" date="2020-05" db="EMBL/GenBank/DDBJ databases">
        <title>Large-scale comparative analyses of tick genomes elucidate their genetic diversity and vector capacities.</title>
        <authorList>
            <person name="Jia N."/>
            <person name="Wang J."/>
            <person name="Shi W."/>
            <person name="Du L."/>
            <person name="Sun Y."/>
            <person name="Zhan W."/>
            <person name="Jiang J."/>
            <person name="Wang Q."/>
            <person name="Zhang B."/>
            <person name="Ji P."/>
            <person name="Sakyi L.B."/>
            <person name="Cui X."/>
            <person name="Yuan T."/>
            <person name="Jiang B."/>
            <person name="Yang W."/>
            <person name="Lam T.T.-Y."/>
            <person name="Chang Q."/>
            <person name="Ding S."/>
            <person name="Wang X."/>
            <person name="Zhu J."/>
            <person name="Ruan X."/>
            <person name="Zhao L."/>
            <person name="Wei J."/>
            <person name="Que T."/>
            <person name="Du C."/>
            <person name="Cheng J."/>
            <person name="Dai P."/>
            <person name="Han X."/>
            <person name="Huang E."/>
            <person name="Gao Y."/>
            <person name="Liu J."/>
            <person name="Shao H."/>
            <person name="Ye R."/>
            <person name="Li L."/>
            <person name="Wei W."/>
            <person name="Wang X."/>
            <person name="Wang C."/>
            <person name="Yang T."/>
            <person name="Huo Q."/>
            <person name="Li W."/>
            <person name="Guo W."/>
            <person name="Chen H."/>
            <person name="Zhou L."/>
            <person name="Ni X."/>
            <person name="Tian J."/>
            <person name="Zhou Y."/>
            <person name="Sheng Y."/>
            <person name="Liu T."/>
            <person name="Pan Y."/>
            <person name="Xia L."/>
            <person name="Li J."/>
            <person name="Zhao F."/>
            <person name="Cao W."/>
        </authorList>
    </citation>
    <scope>NUCLEOTIDE SEQUENCE</scope>
    <source>
        <strain evidence="1">Dsil-2018</strain>
    </source>
</reference>
<gene>
    <name evidence="1" type="ORF">HPB49_004722</name>
</gene>
<proteinExistence type="predicted"/>
<accession>A0ACB8DV34</accession>